<dbReference type="Proteomes" id="UP000887563">
    <property type="component" value="Unplaced"/>
</dbReference>
<dbReference type="GO" id="GO:0035025">
    <property type="term" value="P:positive regulation of Rho protein signal transduction"/>
    <property type="evidence" value="ECO:0007669"/>
    <property type="project" value="InterPro"/>
</dbReference>
<dbReference type="FunFam" id="1.10.10.1540:FF:000003">
    <property type="entry name" value="Uncharacterized protein, isoform B"/>
    <property type="match status" value="1"/>
</dbReference>
<organism evidence="2 3">
    <name type="scientific">Meloidogyne incognita</name>
    <name type="common">Southern root-knot nematode worm</name>
    <name type="synonym">Oxyuris incognita</name>
    <dbReference type="NCBI Taxonomy" id="6306"/>
    <lineage>
        <taxon>Eukaryota</taxon>
        <taxon>Metazoa</taxon>
        <taxon>Ecdysozoa</taxon>
        <taxon>Nematoda</taxon>
        <taxon>Chromadorea</taxon>
        <taxon>Rhabditida</taxon>
        <taxon>Tylenchina</taxon>
        <taxon>Tylenchomorpha</taxon>
        <taxon>Tylenchoidea</taxon>
        <taxon>Meloidogynidae</taxon>
        <taxon>Meloidogyninae</taxon>
        <taxon>Meloidogyne</taxon>
        <taxon>Meloidogyne incognita group</taxon>
    </lineage>
</organism>
<reference evidence="3" key="1">
    <citation type="submission" date="2022-11" db="UniProtKB">
        <authorList>
            <consortium name="WormBaseParasite"/>
        </authorList>
    </citation>
    <scope>IDENTIFICATION</scope>
</reference>
<evidence type="ECO:0000259" key="1">
    <source>
        <dbReference type="SMART" id="SM01283"/>
    </source>
</evidence>
<dbReference type="Pfam" id="PF14705">
    <property type="entry name" value="Costars"/>
    <property type="match status" value="1"/>
</dbReference>
<dbReference type="GO" id="GO:0045944">
    <property type="term" value="P:positive regulation of transcription by RNA polymerase II"/>
    <property type="evidence" value="ECO:0007669"/>
    <property type="project" value="TreeGrafter"/>
</dbReference>
<dbReference type="PANTHER" id="PTHR22739:SF18">
    <property type="entry name" value="COSTARS DOMAIN-CONTAINING PROTEIN"/>
    <property type="match status" value="1"/>
</dbReference>
<accession>A0A914NBM1</accession>
<dbReference type="PANTHER" id="PTHR22739">
    <property type="entry name" value="STRIATED MUSCLE ACTIVATOR OF RHO-DEPENDENT SIGNALING-RELATED"/>
    <property type="match status" value="1"/>
</dbReference>
<dbReference type="InterPro" id="IPR038095">
    <property type="entry name" value="Costars_sf"/>
</dbReference>
<proteinExistence type="predicted"/>
<dbReference type="GO" id="GO:0003779">
    <property type="term" value="F:actin binding"/>
    <property type="evidence" value="ECO:0007669"/>
    <property type="project" value="InterPro"/>
</dbReference>
<dbReference type="WBParaSite" id="Minc3s03910g35116">
    <property type="protein sequence ID" value="Minc3s03910g35116"/>
    <property type="gene ID" value="Minc3s03910g35116"/>
</dbReference>
<dbReference type="AlphaFoldDB" id="A0A914NBM1"/>
<feature type="domain" description="Costars" evidence="1">
    <location>
        <begin position="76"/>
        <end position="156"/>
    </location>
</feature>
<evidence type="ECO:0000313" key="3">
    <source>
        <dbReference type="WBParaSite" id="Minc3s03910g35116"/>
    </source>
</evidence>
<name>A0A914NBM1_MELIC</name>
<dbReference type="InterPro" id="IPR026111">
    <property type="entry name" value="Abra"/>
</dbReference>
<dbReference type="GO" id="GO:0030017">
    <property type="term" value="C:sarcomere"/>
    <property type="evidence" value="ECO:0007669"/>
    <property type="project" value="TreeGrafter"/>
</dbReference>
<protein>
    <submittedName>
        <fullName evidence="3">Costars domain-containing protein</fullName>
    </submittedName>
</protein>
<keyword evidence="2" id="KW-1185">Reference proteome</keyword>
<sequence length="172" mass="20215">MASTRVDLAPRHFSSAQNVQRAVQKMREKEQKAINDQINDVYSKNYIPKKYSKNSLEYGKPPPGSLTEMRAKKAAKHIAKEMLQLCEIIEEYGNKIKEENGINYKIITFGYLFNIYEYISDKVVGILLRARKHKMVDFEGEMLFQRRDENKIIKLLLSHENIEKYLKELEIN</sequence>
<dbReference type="InterPro" id="IPR027817">
    <property type="entry name" value="Costars_dom"/>
</dbReference>
<evidence type="ECO:0000313" key="2">
    <source>
        <dbReference type="Proteomes" id="UP000887563"/>
    </source>
</evidence>
<dbReference type="SMART" id="SM01283">
    <property type="entry name" value="Costars"/>
    <property type="match status" value="1"/>
</dbReference>
<dbReference type="Gene3D" id="1.10.10.1540">
    <property type="entry name" value="Costar domain"/>
    <property type="match status" value="1"/>
</dbReference>